<evidence type="ECO:0000256" key="2">
    <source>
        <dbReference type="ARBA" id="ARBA00049106"/>
    </source>
</evidence>
<comment type="similarity">
    <text evidence="1">Belongs to the F420H(2)-dependent quinone reductase family.</text>
</comment>
<dbReference type="PANTHER" id="PTHR39428:SF3">
    <property type="entry name" value="DEAZAFLAVIN-DEPENDENT NITROREDUCTASE"/>
    <property type="match status" value="1"/>
</dbReference>
<dbReference type="Gene3D" id="2.30.110.10">
    <property type="entry name" value="Electron Transport, Fmn-binding Protein, Chain A"/>
    <property type="match status" value="1"/>
</dbReference>
<proteinExistence type="inferred from homology"/>
<comment type="caution">
    <text evidence="3">The sequence shown here is derived from an EMBL/GenBank/DDBJ whole genome shotgun (WGS) entry which is preliminary data.</text>
</comment>
<name>A0ABV3DVI5_9ACTN</name>
<organism evidence="3 4">
    <name type="scientific">Streptodolium elevatio</name>
    <dbReference type="NCBI Taxonomy" id="3157996"/>
    <lineage>
        <taxon>Bacteria</taxon>
        <taxon>Bacillati</taxon>
        <taxon>Actinomycetota</taxon>
        <taxon>Actinomycetes</taxon>
        <taxon>Kitasatosporales</taxon>
        <taxon>Streptomycetaceae</taxon>
        <taxon>Streptodolium</taxon>
    </lineage>
</organism>
<dbReference type="EMBL" id="JBEZFP010000144">
    <property type="protein sequence ID" value="MEU8138889.1"/>
    <property type="molecule type" value="Genomic_DNA"/>
</dbReference>
<keyword evidence="4" id="KW-1185">Reference proteome</keyword>
<gene>
    <name evidence="3" type="ORF">AB0C36_35985</name>
</gene>
<evidence type="ECO:0000313" key="3">
    <source>
        <dbReference type="EMBL" id="MEU8138889.1"/>
    </source>
</evidence>
<dbReference type="Pfam" id="PF04075">
    <property type="entry name" value="F420H2_quin_red"/>
    <property type="match status" value="1"/>
</dbReference>
<comment type="catalytic activity">
    <reaction evidence="2">
        <text>oxidized coenzyme F420-(gamma-L-Glu)(n) + a quinol + H(+) = reduced coenzyme F420-(gamma-L-Glu)(n) + a quinone</text>
        <dbReference type="Rhea" id="RHEA:39663"/>
        <dbReference type="Rhea" id="RHEA-COMP:12939"/>
        <dbReference type="Rhea" id="RHEA-COMP:14378"/>
        <dbReference type="ChEBI" id="CHEBI:15378"/>
        <dbReference type="ChEBI" id="CHEBI:24646"/>
        <dbReference type="ChEBI" id="CHEBI:132124"/>
        <dbReference type="ChEBI" id="CHEBI:133980"/>
        <dbReference type="ChEBI" id="CHEBI:139511"/>
    </reaction>
</comment>
<sequence length="148" mass="16564">MPLDGTYEPSTQKWVRDQVAAYEESGGVEGTTFRGMPVVVLTTRGARSGVLRKTPVMRVEREGKYAVVASQGGAPTHPQWYHNLSADPRVELQDGPRRQDMVARQVTGDEKLAWWVLAVQAYPDYAEYQEKTDRDIPVLVLEPVPDGH</sequence>
<evidence type="ECO:0000313" key="4">
    <source>
        <dbReference type="Proteomes" id="UP001551482"/>
    </source>
</evidence>
<dbReference type="Proteomes" id="UP001551482">
    <property type="component" value="Unassembled WGS sequence"/>
</dbReference>
<reference evidence="3 4" key="1">
    <citation type="submission" date="2024-06" db="EMBL/GenBank/DDBJ databases">
        <title>The Natural Products Discovery Center: Release of the First 8490 Sequenced Strains for Exploring Actinobacteria Biosynthetic Diversity.</title>
        <authorList>
            <person name="Kalkreuter E."/>
            <person name="Kautsar S.A."/>
            <person name="Yang D."/>
            <person name="Bader C.D."/>
            <person name="Teijaro C.N."/>
            <person name="Fluegel L."/>
            <person name="Davis C.M."/>
            <person name="Simpson J.R."/>
            <person name="Lauterbach L."/>
            <person name="Steele A.D."/>
            <person name="Gui C."/>
            <person name="Meng S."/>
            <person name="Li G."/>
            <person name="Viehrig K."/>
            <person name="Ye F."/>
            <person name="Su P."/>
            <person name="Kiefer A.F."/>
            <person name="Nichols A."/>
            <person name="Cepeda A.J."/>
            <person name="Yan W."/>
            <person name="Fan B."/>
            <person name="Jiang Y."/>
            <person name="Adhikari A."/>
            <person name="Zheng C.-J."/>
            <person name="Schuster L."/>
            <person name="Cowan T.M."/>
            <person name="Smanski M.J."/>
            <person name="Chevrette M.G."/>
            <person name="De Carvalho L.P.S."/>
            <person name="Shen B."/>
        </authorList>
    </citation>
    <scope>NUCLEOTIDE SEQUENCE [LARGE SCALE GENOMIC DNA]</scope>
    <source>
        <strain evidence="3 4">NPDC048946</strain>
    </source>
</reference>
<accession>A0ABV3DVI5</accession>
<dbReference type="RefSeq" id="WP_358362646.1">
    <property type="nucleotide sequence ID" value="NZ_JBEZFP010000144.1"/>
</dbReference>
<dbReference type="InterPro" id="IPR004378">
    <property type="entry name" value="F420H2_quin_Rdtase"/>
</dbReference>
<dbReference type="SUPFAM" id="SSF50475">
    <property type="entry name" value="FMN-binding split barrel"/>
    <property type="match status" value="1"/>
</dbReference>
<evidence type="ECO:0000256" key="1">
    <source>
        <dbReference type="ARBA" id="ARBA00008710"/>
    </source>
</evidence>
<protein>
    <submittedName>
        <fullName evidence="3">Nitroreductase family deazaflavin-dependent oxidoreductase</fullName>
    </submittedName>
</protein>
<dbReference type="PANTHER" id="PTHR39428">
    <property type="entry name" value="F420H(2)-DEPENDENT QUINONE REDUCTASE RV1261C"/>
    <property type="match status" value="1"/>
</dbReference>
<dbReference type="InterPro" id="IPR012349">
    <property type="entry name" value="Split_barrel_FMN-bd"/>
</dbReference>
<dbReference type="NCBIfam" id="TIGR00026">
    <property type="entry name" value="hi_GC_TIGR00026"/>
    <property type="match status" value="1"/>
</dbReference>